<keyword evidence="3" id="KW-1185">Reference proteome</keyword>
<feature type="region of interest" description="Disordered" evidence="1">
    <location>
        <begin position="1"/>
        <end position="33"/>
    </location>
</feature>
<evidence type="ECO:0000313" key="2">
    <source>
        <dbReference type="EMBL" id="KAJ8375916.1"/>
    </source>
</evidence>
<comment type="caution">
    <text evidence="2">The sequence shown here is derived from an EMBL/GenBank/DDBJ whole genome shotgun (WGS) entry which is preliminary data.</text>
</comment>
<dbReference type="AlphaFoldDB" id="A0A9Q1J9Z3"/>
<protein>
    <submittedName>
        <fullName evidence="2">Uncharacterized protein</fullName>
    </submittedName>
</protein>
<organism evidence="2 3">
    <name type="scientific">Synaphobranchus kaupii</name>
    <name type="common">Kaup's arrowtooth eel</name>
    <dbReference type="NCBI Taxonomy" id="118154"/>
    <lineage>
        <taxon>Eukaryota</taxon>
        <taxon>Metazoa</taxon>
        <taxon>Chordata</taxon>
        <taxon>Craniata</taxon>
        <taxon>Vertebrata</taxon>
        <taxon>Euteleostomi</taxon>
        <taxon>Actinopterygii</taxon>
        <taxon>Neopterygii</taxon>
        <taxon>Teleostei</taxon>
        <taxon>Anguilliformes</taxon>
        <taxon>Synaphobranchidae</taxon>
        <taxon>Synaphobranchus</taxon>
    </lineage>
</organism>
<feature type="region of interest" description="Disordered" evidence="1">
    <location>
        <begin position="73"/>
        <end position="139"/>
    </location>
</feature>
<dbReference type="Proteomes" id="UP001152622">
    <property type="component" value="Chromosome 2"/>
</dbReference>
<evidence type="ECO:0000313" key="3">
    <source>
        <dbReference type="Proteomes" id="UP001152622"/>
    </source>
</evidence>
<sequence>MPEEPRLRGNSTRVAFHSSLPQRRDETGYRASSPSVLPFRFALPFNDGRGSNNSPVLQRRGLVSTGVTEVTGVMANQKGSRAGSERSSVWSHGGLEAGSDRRDGEPLSRRVSLRGSRDVKSPLTGSLTSRLPAQPLGAF</sequence>
<feature type="compositionally biased region" description="Basic and acidic residues" evidence="1">
    <location>
        <begin position="98"/>
        <end position="108"/>
    </location>
</feature>
<proteinExistence type="predicted"/>
<gene>
    <name evidence="2" type="ORF">SKAU_G00064960</name>
</gene>
<reference evidence="2" key="1">
    <citation type="journal article" date="2023" name="Science">
        <title>Genome structures resolve the early diversification of teleost fishes.</title>
        <authorList>
            <person name="Parey E."/>
            <person name="Louis A."/>
            <person name="Montfort J."/>
            <person name="Bouchez O."/>
            <person name="Roques C."/>
            <person name="Iampietro C."/>
            <person name="Lluch J."/>
            <person name="Castinel A."/>
            <person name="Donnadieu C."/>
            <person name="Desvignes T."/>
            <person name="Floi Bucao C."/>
            <person name="Jouanno E."/>
            <person name="Wen M."/>
            <person name="Mejri S."/>
            <person name="Dirks R."/>
            <person name="Jansen H."/>
            <person name="Henkel C."/>
            <person name="Chen W.J."/>
            <person name="Zahm M."/>
            <person name="Cabau C."/>
            <person name="Klopp C."/>
            <person name="Thompson A.W."/>
            <person name="Robinson-Rechavi M."/>
            <person name="Braasch I."/>
            <person name="Lecointre G."/>
            <person name="Bobe J."/>
            <person name="Postlethwait J.H."/>
            <person name="Berthelot C."/>
            <person name="Roest Crollius H."/>
            <person name="Guiguen Y."/>
        </authorList>
    </citation>
    <scope>NUCLEOTIDE SEQUENCE</scope>
    <source>
        <strain evidence="2">WJC10195</strain>
    </source>
</reference>
<accession>A0A9Q1J9Z3</accession>
<dbReference type="EMBL" id="JAINUF010000002">
    <property type="protein sequence ID" value="KAJ8375916.1"/>
    <property type="molecule type" value="Genomic_DNA"/>
</dbReference>
<name>A0A9Q1J9Z3_SYNKA</name>
<evidence type="ECO:0000256" key="1">
    <source>
        <dbReference type="SAM" id="MobiDB-lite"/>
    </source>
</evidence>